<name>A0A1M6ST82_9BACL</name>
<keyword evidence="4" id="KW-1185">Reference proteome</keyword>
<dbReference type="RefSeq" id="WP_072874340.1">
    <property type="nucleotide sequence ID" value="NZ_FRAF01000014.1"/>
</dbReference>
<dbReference type="OrthoDB" id="9785015at2"/>
<evidence type="ECO:0000256" key="1">
    <source>
        <dbReference type="ARBA" id="ARBA00009438"/>
    </source>
</evidence>
<reference evidence="4" key="1">
    <citation type="submission" date="2016-11" db="EMBL/GenBank/DDBJ databases">
        <authorList>
            <person name="Varghese N."/>
            <person name="Submissions S."/>
        </authorList>
    </citation>
    <scope>NUCLEOTIDE SEQUENCE [LARGE SCALE GENOMIC DNA]</scope>
    <source>
        <strain evidence="4">USBA-503</strain>
    </source>
</reference>
<dbReference type="Pfam" id="PF13531">
    <property type="entry name" value="SBP_bac_11"/>
    <property type="match status" value="1"/>
</dbReference>
<dbReference type="CDD" id="cd13540">
    <property type="entry name" value="PBP2_ModA_WtpA"/>
    <property type="match status" value="1"/>
</dbReference>
<evidence type="ECO:0000256" key="2">
    <source>
        <dbReference type="SAM" id="SignalP"/>
    </source>
</evidence>
<accession>A0A1M6ST82</accession>
<dbReference type="Gene3D" id="3.40.190.10">
    <property type="entry name" value="Periplasmic binding protein-like II"/>
    <property type="match status" value="2"/>
</dbReference>
<dbReference type="Proteomes" id="UP000184016">
    <property type="component" value="Unassembled WGS sequence"/>
</dbReference>
<dbReference type="PROSITE" id="PS51257">
    <property type="entry name" value="PROKAR_LIPOPROTEIN"/>
    <property type="match status" value="1"/>
</dbReference>
<gene>
    <name evidence="3" type="ORF">SAMN05443507_11481</name>
</gene>
<dbReference type="PANTHER" id="PTHR30632">
    <property type="entry name" value="MOLYBDATE-BINDING PERIPLASMIC PROTEIN"/>
    <property type="match status" value="1"/>
</dbReference>
<dbReference type="AlphaFoldDB" id="A0A1M6ST82"/>
<dbReference type="EMBL" id="FRAF01000014">
    <property type="protein sequence ID" value="SHK47857.1"/>
    <property type="molecule type" value="Genomic_DNA"/>
</dbReference>
<feature type="signal peptide" evidence="2">
    <location>
        <begin position="1"/>
        <end position="22"/>
    </location>
</feature>
<dbReference type="STRING" id="1830138.SAMN05443507_11481"/>
<dbReference type="GO" id="GO:0030973">
    <property type="term" value="F:molybdate ion binding"/>
    <property type="evidence" value="ECO:0007669"/>
    <property type="project" value="TreeGrafter"/>
</dbReference>
<feature type="chain" id="PRO_5039009870" evidence="2">
    <location>
        <begin position="23"/>
        <end position="335"/>
    </location>
</feature>
<dbReference type="InterPro" id="IPR050682">
    <property type="entry name" value="ModA/WtpA"/>
</dbReference>
<proteinExistence type="inferred from homology"/>
<keyword evidence="2" id="KW-0732">Signal</keyword>
<dbReference type="PANTHER" id="PTHR30632:SF16">
    <property type="entry name" value="MOLYBDATE_TUNGSTATE-BINDING PROTEIN WTPA"/>
    <property type="match status" value="1"/>
</dbReference>
<dbReference type="SUPFAM" id="SSF53850">
    <property type="entry name" value="Periplasmic binding protein-like II"/>
    <property type="match status" value="1"/>
</dbReference>
<evidence type="ECO:0000313" key="3">
    <source>
        <dbReference type="EMBL" id="SHK47857.1"/>
    </source>
</evidence>
<comment type="similarity">
    <text evidence="1">Belongs to the bacterial solute-binding protein 1 family. WtpA subfamily.</text>
</comment>
<sequence length="335" mass="36222">MKTKSRYWAILSTLTILTFVTGCGTHSLSSQTNRSTVANPTSGTANVAYAGSLQLVNDQFIGPAFTKVTGIPYEGRGGGALGVAHLIANNEISPNVFESIGTAPLEQMGAKTPKWAIGFASSPLVIAYSPNSPFASKLQEIADGQKPLRNLFTLMEQPGFHLGRTNPATDPQGQAFILMLKLAEKEFHLPSGTVQKIIGSYTNPRQLFAEEAILSRLQAGQLDATSAYLPEAIQHHLPFIRLPATINMGDPSDKTVYASVHMNINGKTIQGKPIEIYITTVPGNPDQKAGEKFISFLLSKQGIKIYKKNGYSITPFQIWGNKQDIPASIYSEIQG</sequence>
<protein>
    <submittedName>
        <fullName evidence="3">Molybdate/tungstate transport system substrate-binding protein</fullName>
    </submittedName>
</protein>
<dbReference type="GO" id="GO:0015689">
    <property type="term" value="P:molybdate ion transport"/>
    <property type="evidence" value="ECO:0007669"/>
    <property type="project" value="TreeGrafter"/>
</dbReference>
<organism evidence="3 4">
    <name type="scientific">Alicyclobacillus tolerans</name>
    <dbReference type="NCBI Taxonomy" id="90970"/>
    <lineage>
        <taxon>Bacteria</taxon>
        <taxon>Bacillati</taxon>
        <taxon>Bacillota</taxon>
        <taxon>Bacilli</taxon>
        <taxon>Bacillales</taxon>
        <taxon>Alicyclobacillaceae</taxon>
        <taxon>Alicyclobacillus</taxon>
    </lineage>
</organism>
<evidence type="ECO:0000313" key="4">
    <source>
        <dbReference type="Proteomes" id="UP000184016"/>
    </source>
</evidence>